<evidence type="ECO:0000313" key="2">
    <source>
        <dbReference type="Proteomes" id="UP000321570"/>
    </source>
</evidence>
<gene>
    <name evidence="1" type="ORF">WMSIL1_LOCUS12260</name>
</gene>
<accession>A0A564Z494</accession>
<dbReference type="Proteomes" id="UP000321570">
    <property type="component" value="Unassembled WGS sequence"/>
</dbReference>
<organism evidence="1 2">
    <name type="scientific">Hymenolepis diminuta</name>
    <name type="common">Rat tapeworm</name>
    <dbReference type="NCBI Taxonomy" id="6216"/>
    <lineage>
        <taxon>Eukaryota</taxon>
        <taxon>Metazoa</taxon>
        <taxon>Spiralia</taxon>
        <taxon>Lophotrochozoa</taxon>
        <taxon>Platyhelminthes</taxon>
        <taxon>Cestoda</taxon>
        <taxon>Eucestoda</taxon>
        <taxon>Cyclophyllidea</taxon>
        <taxon>Hymenolepididae</taxon>
        <taxon>Hymenolepis</taxon>
    </lineage>
</organism>
<reference evidence="1 2" key="1">
    <citation type="submission" date="2019-07" db="EMBL/GenBank/DDBJ databases">
        <authorList>
            <person name="Jastrzebski P J."/>
            <person name="Paukszto L."/>
            <person name="Jastrzebski P J."/>
        </authorList>
    </citation>
    <scope>NUCLEOTIDE SEQUENCE [LARGE SCALE GENOMIC DNA]</scope>
    <source>
        <strain evidence="1 2">WMS-il1</strain>
    </source>
</reference>
<name>A0A564Z494_HYMDI</name>
<keyword evidence="2" id="KW-1185">Reference proteome</keyword>
<proteinExistence type="predicted"/>
<protein>
    <submittedName>
        <fullName evidence="1">Uncharacterized protein</fullName>
    </submittedName>
</protein>
<dbReference type="AlphaFoldDB" id="A0A564Z494"/>
<dbReference type="EMBL" id="CABIJS010000610">
    <property type="protein sequence ID" value="VUZ54129.1"/>
    <property type="molecule type" value="Genomic_DNA"/>
</dbReference>
<sequence>MAYSNSSLHAGWFATQGFSRLKCAMNPLSLFSPTRLILQEASFRIELIINGPSQGR</sequence>
<evidence type="ECO:0000313" key="1">
    <source>
        <dbReference type="EMBL" id="VUZ54129.1"/>
    </source>
</evidence>